<feature type="transmembrane region" description="Helical" evidence="2">
    <location>
        <begin position="240"/>
        <end position="258"/>
    </location>
</feature>
<proteinExistence type="predicted"/>
<keyword evidence="2" id="KW-0812">Transmembrane</keyword>
<dbReference type="STRING" id="1109443.G4TKD4"/>
<accession>G4TKD4</accession>
<protein>
    <submittedName>
        <fullName evidence="3">Uncharacterized protein</fullName>
    </submittedName>
</protein>
<dbReference type="HOGENOM" id="CLU_016579_1_1_1"/>
<feature type="transmembrane region" description="Helical" evidence="2">
    <location>
        <begin position="270"/>
        <end position="297"/>
    </location>
</feature>
<comment type="caution">
    <text evidence="3">The sequence shown here is derived from an EMBL/GenBank/DDBJ whole genome shotgun (WGS) entry which is preliminary data.</text>
</comment>
<keyword evidence="2" id="KW-0472">Membrane</keyword>
<dbReference type="InParanoid" id="G4TKD4"/>
<organism evidence="3 4">
    <name type="scientific">Serendipita indica (strain DSM 11827)</name>
    <name type="common">Root endophyte fungus</name>
    <name type="synonym">Piriformospora indica</name>
    <dbReference type="NCBI Taxonomy" id="1109443"/>
    <lineage>
        <taxon>Eukaryota</taxon>
        <taxon>Fungi</taxon>
        <taxon>Dikarya</taxon>
        <taxon>Basidiomycota</taxon>
        <taxon>Agaricomycotina</taxon>
        <taxon>Agaricomycetes</taxon>
        <taxon>Sebacinales</taxon>
        <taxon>Serendipitaceae</taxon>
        <taxon>Serendipita</taxon>
    </lineage>
</organism>
<feature type="compositionally biased region" description="Polar residues" evidence="1">
    <location>
        <begin position="374"/>
        <end position="385"/>
    </location>
</feature>
<dbReference type="EMBL" id="CAFZ01000134">
    <property type="protein sequence ID" value="CCA71777.1"/>
    <property type="molecule type" value="Genomic_DNA"/>
</dbReference>
<feature type="transmembrane region" description="Helical" evidence="2">
    <location>
        <begin position="84"/>
        <end position="106"/>
    </location>
</feature>
<dbReference type="eggNOG" id="ENOG502QVJI">
    <property type="taxonomic scope" value="Eukaryota"/>
</dbReference>
<reference evidence="3 4" key="1">
    <citation type="journal article" date="2011" name="PLoS Pathog.">
        <title>Endophytic Life Strategies Decoded by Genome and Transcriptome Analyses of the Mutualistic Root Symbiont Piriformospora indica.</title>
        <authorList>
            <person name="Zuccaro A."/>
            <person name="Lahrmann U."/>
            <person name="Guldener U."/>
            <person name="Langen G."/>
            <person name="Pfiffi S."/>
            <person name="Biedenkopf D."/>
            <person name="Wong P."/>
            <person name="Samans B."/>
            <person name="Grimm C."/>
            <person name="Basiewicz M."/>
            <person name="Murat C."/>
            <person name="Martin F."/>
            <person name="Kogel K.H."/>
        </authorList>
    </citation>
    <scope>NUCLEOTIDE SEQUENCE [LARGE SCALE GENOMIC DNA]</scope>
    <source>
        <strain evidence="3 4">DSM 11827</strain>
    </source>
</reference>
<gene>
    <name evidence="3" type="ORF">PIIN_05712</name>
</gene>
<evidence type="ECO:0000313" key="3">
    <source>
        <dbReference type="EMBL" id="CCA71777.1"/>
    </source>
</evidence>
<evidence type="ECO:0000313" key="4">
    <source>
        <dbReference type="Proteomes" id="UP000007148"/>
    </source>
</evidence>
<sequence length="545" mass="60422">MASQTTSMSSTITSLLTSTATTPTATTTRAVYDQDPYLPWQPAFAYSLPIQVLLTGVILALSTVLLIHLVFTAPYHWPLAKINYSLQLSGVFSLLLSLAITISVILSDVHATSREWPYMFNYVAVQLPLSNWTNANIGLWYTLDAVTSGLAHALSSKRKQPDDRSQATHMQFLTFLYPSLVEERLILGLLGGSVRRAVGRTHHFAGPLVLLSSLSSFLSLSDSDRTRSIAESVKNICNSALAILFSVALCIWGFFINYKEAWRTDGGTAIFGAGAVALSLFSMGLNLYQSFLGWWWYVGSAAAEPRSRHRKKKRAKGANKKRTEDDNARLSRVRTKLNRGGADSTSVTGSAVRRRNRAAQVDQNASAGEDEGTVSHQSNSTSEGSTAPKVPWPLNRLPEPVLTLLFKLRQEHRNAAQQQQAENEQRRFNVYGDERARGVPGSGWGLGSFAFRSTEARNRENERDVARGGRIPDHDTAAVEMQTMRNRDGSADGRNMWGDEVVDRVDDNALRSRRPPLRSLETPKSTWSLMGPLRRWRVKDATTYS</sequence>
<feature type="compositionally biased region" description="Basic residues" evidence="1">
    <location>
        <begin position="307"/>
        <end position="320"/>
    </location>
</feature>
<keyword evidence="4" id="KW-1185">Reference proteome</keyword>
<name>G4TKD4_SERID</name>
<evidence type="ECO:0000256" key="1">
    <source>
        <dbReference type="SAM" id="MobiDB-lite"/>
    </source>
</evidence>
<dbReference type="AlphaFoldDB" id="G4TKD4"/>
<dbReference type="Proteomes" id="UP000007148">
    <property type="component" value="Unassembled WGS sequence"/>
</dbReference>
<feature type="transmembrane region" description="Helical" evidence="2">
    <location>
        <begin position="46"/>
        <end position="72"/>
    </location>
</feature>
<dbReference type="OrthoDB" id="3357304at2759"/>
<evidence type="ECO:0000256" key="2">
    <source>
        <dbReference type="SAM" id="Phobius"/>
    </source>
</evidence>
<keyword evidence="2" id="KW-1133">Transmembrane helix</keyword>
<feature type="region of interest" description="Disordered" evidence="1">
    <location>
        <begin position="307"/>
        <end position="394"/>
    </location>
</feature>
<dbReference type="OMA" id="ERAQTIW"/>